<comment type="similarity">
    <text evidence="1 8">Belongs to the class-I aminoacyl-tRNA synthetase family. Glutamate--tRNA ligase type 1 subfamily.</text>
</comment>
<evidence type="ECO:0000256" key="5">
    <source>
        <dbReference type="ARBA" id="ARBA00022840"/>
    </source>
</evidence>
<comment type="catalytic activity">
    <reaction evidence="8">
        <text>tRNA(Glu) + L-glutamate + ATP = L-glutamyl-tRNA(Glu) + AMP + diphosphate</text>
        <dbReference type="Rhea" id="RHEA:23540"/>
        <dbReference type="Rhea" id="RHEA-COMP:9663"/>
        <dbReference type="Rhea" id="RHEA-COMP:9680"/>
        <dbReference type="ChEBI" id="CHEBI:29985"/>
        <dbReference type="ChEBI" id="CHEBI:30616"/>
        <dbReference type="ChEBI" id="CHEBI:33019"/>
        <dbReference type="ChEBI" id="CHEBI:78442"/>
        <dbReference type="ChEBI" id="CHEBI:78520"/>
        <dbReference type="ChEBI" id="CHEBI:456215"/>
        <dbReference type="EC" id="6.1.1.17"/>
    </reaction>
</comment>
<dbReference type="Gene3D" id="1.10.8.70">
    <property type="entry name" value="Glutamate-tRNA synthetase, class I, anticodon-binding domain 1"/>
    <property type="match status" value="1"/>
</dbReference>
<dbReference type="GO" id="GO:0006424">
    <property type="term" value="P:glutamyl-tRNA aminoacylation"/>
    <property type="evidence" value="ECO:0007669"/>
    <property type="project" value="UniProtKB-UniRule"/>
</dbReference>
<dbReference type="SUPFAM" id="SSF52374">
    <property type="entry name" value="Nucleotidylyl transferase"/>
    <property type="match status" value="1"/>
</dbReference>
<evidence type="ECO:0000256" key="3">
    <source>
        <dbReference type="ARBA" id="ARBA00022598"/>
    </source>
</evidence>
<dbReference type="Gene3D" id="3.40.50.620">
    <property type="entry name" value="HUPs"/>
    <property type="match status" value="1"/>
</dbReference>
<feature type="short sequence motif" description="'KMSKS' region" evidence="8">
    <location>
        <begin position="291"/>
        <end position="295"/>
    </location>
</feature>
<dbReference type="FunFam" id="3.40.50.620:FF:000045">
    <property type="entry name" value="Glutamate--tRNA ligase, mitochondrial"/>
    <property type="match status" value="1"/>
</dbReference>
<dbReference type="NCBIfam" id="TIGR00464">
    <property type="entry name" value="gltX_bact"/>
    <property type="match status" value="1"/>
</dbReference>
<keyword evidence="4 8" id="KW-0547">Nucleotide-binding</keyword>
<dbReference type="InterPro" id="IPR004527">
    <property type="entry name" value="Glu-tRNA-ligase_bac/mito"/>
</dbReference>
<evidence type="ECO:0000256" key="2">
    <source>
        <dbReference type="ARBA" id="ARBA00022490"/>
    </source>
</evidence>
<dbReference type="GO" id="GO:0004818">
    <property type="term" value="F:glutamate-tRNA ligase activity"/>
    <property type="evidence" value="ECO:0007669"/>
    <property type="project" value="UniProtKB-UniRule"/>
</dbReference>
<dbReference type="InterPro" id="IPR033910">
    <property type="entry name" value="GluRS_core"/>
</dbReference>
<keyword evidence="5 8" id="KW-0067">ATP-binding</keyword>
<dbReference type="GO" id="GO:0005737">
    <property type="term" value="C:cytoplasm"/>
    <property type="evidence" value="ECO:0007669"/>
    <property type="project" value="UniProtKB-SubCell"/>
</dbReference>
<comment type="caution">
    <text evidence="11">The sequence shown here is derived from an EMBL/GenBank/DDBJ whole genome shotgun (WGS) entry which is preliminary data.</text>
</comment>
<dbReference type="InterPro" id="IPR045462">
    <property type="entry name" value="aa-tRNA-synth_I_cd-bd"/>
</dbReference>
<dbReference type="InterPro" id="IPR020751">
    <property type="entry name" value="aa-tRNA-synth_I_codon-bd_sub2"/>
</dbReference>
<dbReference type="PATRIC" id="fig|1619048.3.peg.556"/>
<gene>
    <name evidence="8" type="primary">gltX</name>
    <name evidence="11" type="ORF">UU49_C0020G0002</name>
</gene>
<evidence type="ECO:0000313" key="11">
    <source>
        <dbReference type="EMBL" id="KKR98138.1"/>
    </source>
</evidence>
<dbReference type="InterPro" id="IPR014729">
    <property type="entry name" value="Rossmann-like_a/b/a_fold"/>
</dbReference>
<dbReference type="EMBL" id="LCAV01000020">
    <property type="protein sequence ID" value="KKR98138.1"/>
    <property type="molecule type" value="Genomic_DNA"/>
</dbReference>
<keyword evidence="6 8" id="KW-0648">Protein biosynthesis</keyword>
<evidence type="ECO:0000259" key="10">
    <source>
        <dbReference type="Pfam" id="PF19269"/>
    </source>
</evidence>
<dbReference type="PANTHER" id="PTHR43311">
    <property type="entry name" value="GLUTAMATE--TRNA LIGASE"/>
    <property type="match status" value="1"/>
</dbReference>
<dbReference type="SUPFAM" id="SSF48163">
    <property type="entry name" value="An anticodon-binding domain of class I aminoacyl-tRNA synthetases"/>
    <property type="match status" value="1"/>
</dbReference>
<reference evidence="11 12" key="1">
    <citation type="journal article" date="2015" name="Nature">
        <title>rRNA introns, odd ribosomes, and small enigmatic genomes across a large radiation of phyla.</title>
        <authorList>
            <person name="Brown C.T."/>
            <person name="Hug L.A."/>
            <person name="Thomas B.C."/>
            <person name="Sharon I."/>
            <person name="Castelle C.J."/>
            <person name="Singh A."/>
            <person name="Wilkins M.J."/>
            <person name="Williams K.H."/>
            <person name="Banfield J.F."/>
        </authorList>
    </citation>
    <scope>NUCLEOTIDE SEQUENCE [LARGE SCALE GENOMIC DNA]</scope>
</reference>
<accession>A0A0G0VB51</accession>
<feature type="domain" description="Glutamyl/glutaminyl-tRNA synthetase class Ib catalytic" evidence="9">
    <location>
        <begin position="39"/>
        <end position="360"/>
    </location>
</feature>
<dbReference type="InterPro" id="IPR008925">
    <property type="entry name" value="aa_tRNA-synth_I_cd-bd_sf"/>
</dbReference>
<dbReference type="HAMAP" id="MF_00022">
    <property type="entry name" value="Glu_tRNA_synth_type1"/>
    <property type="match status" value="1"/>
</dbReference>
<evidence type="ECO:0000256" key="7">
    <source>
        <dbReference type="ARBA" id="ARBA00023146"/>
    </source>
</evidence>
<evidence type="ECO:0000313" key="12">
    <source>
        <dbReference type="Proteomes" id="UP000034108"/>
    </source>
</evidence>
<dbReference type="InterPro" id="IPR049940">
    <property type="entry name" value="GluQ/Sye"/>
</dbReference>
<feature type="binding site" evidence="8">
    <location>
        <position position="294"/>
    </location>
    <ligand>
        <name>ATP</name>
        <dbReference type="ChEBI" id="CHEBI:30616"/>
    </ligand>
</feature>
<dbReference type="InterPro" id="IPR020058">
    <property type="entry name" value="Glu/Gln-tRNA-synth_Ib_cat-dom"/>
</dbReference>
<dbReference type="PRINTS" id="PR00987">
    <property type="entry name" value="TRNASYNTHGLU"/>
</dbReference>
<dbReference type="InterPro" id="IPR020752">
    <property type="entry name" value="Glu-tRNA-synth_I_codon-bd_sub1"/>
</dbReference>
<dbReference type="InterPro" id="IPR000924">
    <property type="entry name" value="Glu/Gln-tRNA-synth"/>
</dbReference>
<dbReference type="EC" id="6.1.1.17" evidence="8"/>
<dbReference type="GO" id="GO:0000049">
    <property type="term" value="F:tRNA binding"/>
    <property type="evidence" value="ECO:0007669"/>
    <property type="project" value="InterPro"/>
</dbReference>
<evidence type="ECO:0000256" key="6">
    <source>
        <dbReference type="ARBA" id="ARBA00022917"/>
    </source>
</evidence>
<dbReference type="CDD" id="cd00808">
    <property type="entry name" value="GluRS_core"/>
    <property type="match status" value="1"/>
</dbReference>
<comment type="subunit">
    <text evidence="8">Monomer.</text>
</comment>
<organism evidence="11 12">
    <name type="scientific">Candidatus Magasanikbacteria bacterium GW2011_GWC2_41_17</name>
    <dbReference type="NCBI Taxonomy" id="1619048"/>
    <lineage>
        <taxon>Bacteria</taxon>
        <taxon>Candidatus Magasanikiibacteriota</taxon>
    </lineage>
</organism>
<dbReference type="AlphaFoldDB" id="A0A0G0VB51"/>
<feature type="short sequence motif" description="'HIGH' region" evidence="8">
    <location>
        <begin position="46"/>
        <end position="56"/>
    </location>
</feature>
<comment type="caution">
    <text evidence="8">Lacks conserved residue(s) required for the propagation of feature annotation.</text>
</comment>
<feature type="domain" description="Aminoacyl-tRNA synthetase class I anticodon-binding" evidence="10">
    <location>
        <begin position="373"/>
        <end position="520"/>
    </location>
</feature>
<evidence type="ECO:0000256" key="1">
    <source>
        <dbReference type="ARBA" id="ARBA00007894"/>
    </source>
</evidence>
<evidence type="ECO:0000256" key="4">
    <source>
        <dbReference type="ARBA" id="ARBA00022741"/>
    </source>
</evidence>
<dbReference type="Pfam" id="PF00749">
    <property type="entry name" value="tRNA-synt_1c"/>
    <property type="match status" value="1"/>
</dbReference>
<keyword evidence="3 8" id="KW-0436">Ligase</keyword>
<dbReference type="Pfam" id="PF19269">
    <property type="entry name" value="Anticodon_2"/>
    <property type="match status" value="1"/>
</dbReference>
<name>A0A0G0VB51_9BACT</name>
<keyword evidence="7 8" id="KW-0030">Aminoacyl-tRNA synthetase</keyword>
<dbReference type="GO" id="GO:0005524">
    <property type="term" value="F:ATP binding"/>
    <property type="evidence" value="ECO:0007669"/>
    <property type="project" value="UniProtKB-UniRule"/>
</dbReference>
<dbReference type="Proteomes" id="UP000034108">
    <property type="component" value="Unassembled WGS sequence"/>
</dbReference>
<comment type="function">
    <text evidence="8">Catalyzes the attachment of glutamate to tRNA(Glu) in a two-step reaction: glutamate is first activated by ATP to form Glu-AMP and then transferred to the acceptor end of tRNA(Glu).</text>
</comment>
<dbReference type="STRING" id="1619048.UU49_C0020G0002"/>
<dbReference type="PANTHER" id="PTHR43311:SF2">
    <property type="entry name" value="GLUTAMATE--TRNA LIGASE, MITOCHONDRIAL-RELATED"/>
    <property type="match status" value="1"/>
</dbReference>
<sequence length="526" mass="59700">MAKAVNAESGGPKGQASLSLRKKFICRAHQICYMPKNKKVRVRFAPSPTGFLHVGSLRTALYNFLFARQKGGDFILRIEDTDRTRLVDGATECLLKILTTAGLDWDEGPMSNGKEKGKFGPYIQSERTKIYKKYAEKLIEKGQAYHCFCSAERLEKLRETQQANKLPTMYDGLCRSLDKSVIAKSLKENQPHVIRLTVPKEGNTNFNDVVRGAVAFENKLIDDQVLVKSDGFPTYHLANVVDDHLMEITDVIRGEEWLSSTPKHILLYQAFGWTPPRFAHIPLLLNPDKSKLSKRQGDVAAEDYLKKGYLPEALINFVALLGWNPGTEQEIFSLPELIKYFDITKVQKAGAVFNVEKLNWMNGEYIKKMAVDELVKKCLPYLKDANYDLDKIGKEKLEKIVRLEQERMKKLTDLPLAVEFFFKEPQYDAKILVWKKSDQETICNRLKILIKFYDTFMGDWSEQGIEQATLELIEKENLANGPTLWPMRVALSGREASPGPFAIAGILGKGETIKRLKIALNLLCGK</sequence>
<dbReference type="GO" id="GO:0008270">
    <property type="term" value="F:zinc ion binding"/>
    <property type="evidence" value="ECO:0007669"/>
    <property type="project" value="InterPro"/>
</dbReference>
<protein>
    <recommendedName>
        <fullName evidence="8">Glutamate--tRNA ligase</fullName>
        <ecNumber evidence="8">6.1.1.17</ecNumber>
    </recommendedName>
    <alternativeName>
        <fullName evidence="8">Glutamyl-tRNA synthetase</fullName>
        <shortName evidence="8">GluRS</shortName>
    </alternativeName>
</protein>
<evidence type="ECO:0000256" key="8">
    <source>
        <dbReference type="HAMAP-Rule" id="MF_00022"/>
    </source>
</evidence>
<dbReference type="Gene3D" id="1.10.10.350">
    <property type="match status" value="1"/>
</dbReference>
<comment type="subcellular location">
    <subcellularLocation>
        <location evidence="8">Cytoplasm</location>
    </subcellularLocation>
</comment>
<proteinExistence type="inferred from homology"/>
<keyword evidence="2 8" id="KW-0963">Cytoplasm</keyword>
<evidence type="ECO:0000259" key="9">
    <source>
        <dbReference type="Pfam" id="PF00749"/>
    </source>
</evidence>